<dbReference type="InterPro" id="IPR050832">
    <property type="entry name" value="Bact_Acetyltransf"/>
</dbReference>
<evidence type="ECO:0000259" key="3">
    <source>
        <dbReference type="PROSITE" id="PS51186"/>
    </source>
</evidence>
<dbReference type="EMBL" id="AP019536">
    <property type="protein sequence ID" value="BBI99873.1"/>
    <property type="molecule type" value="Genomic_DNA"/>
</dbReference>
<dbReference type="CDD" id="cd04301">
    <property type="entry name" value="NAT_SF"/>
    <property type="match status" value="1"/>
</dbReference>
<dbReference type="GO" id="GO:0016747">
    <property type="term" value="F:acyltransferase activity, transferring groups other than amino-acyl groups"/>
    <property type="evidence" value="ECO:0007669"/>
    <property type="project" value="InterPro"/>
</dbReference>
<reference evidence="4 5" key="1">
    <citation type="submission" date="2019-03" db="EMBL/GenBank/DDBJ databases">
        <title>Complete genome sequence of Ferrigenium kumadai strain An22, a microaerophilic iron-oxidizing bacterium isolated from a paddy field soil.</title>
        <authorList>
            <person name="Watanabe T."/>
            <person name="Asakawa S."/>
        </authorList>
    </citation>
    <scope>NUCLEOTIDE SEQUENCE [LARGE SCALE GENOMIC DNA]</scope>
    <source>
        <strain evidence="4 5">An22</strain>
    </source>
</reference>
<keyword evidence="5" id="KW-1185">Reference proteome</keyword>
<evidence type="ECO:0000313" key="4">
    <source>
        <dbReference type="EMBL" id="BBI99873.1"/>
    </source>
</evidence>
<dbReference type="SUPFAM" id="SSF55729">
    <property type="entry name" value="Acyl-CoA N-acyltransferases (Nat)"/>
    <property type="match status" value="1"/>
</dbReference>
<evidence type="ECO:0000313" key="5">
    <source>
        <dbReference type="Proteomes" id="UP001319121"/>
    </source>
</evidence>
<organism evidence="4 5">
    <name type="scientific">Ferrigenium kumadai</name>
    <dbReference type="NCBI Taxonomy" id="1682490"/>
    <lineage>
        <taxon>Bacteria</taxon>
        <taxon>Pseudomonadati</taxon>
        <taxon>Pseudomonadota</taxon>
        <taxon>Betaproteobacteria</taxon>
        <taxon>Nitrosomonadales</taxon>
        <taxon>Gallionellaceae</taxon>
        <taxon>Ferrigenium</taxon>
    </lineage>
</organism>
<feature type="domain" description="N-acetyltransferase" evidence="3">
    <location>
        <begin position="5"/>
        <end position="142"/>
    </location>
</feature>
<dbReference type="RefSeq" id="WP_212785135.1">
    <property type="nucleotide sequence ID" value="NZ_AP019536.1"/>
</dbReference>
<evidence type="ECO:0000256" key="2">
    <source>
        <dbReference type="ARBA" id="ARBA00023315"/>
    </source>
</evidence>
<accession>A0AAN1VZW7</accession>
<proteinExistence type="predicted"/>
<evidence type="ECO:0000256" key="1">
    <source>
        <dbReference type="ARBA" id="ARBA00022679"/>
    </source>
</evidence>
<dbReference type="Gene3D" id="3.40.630.30">
    <property type="match status" value="1"/>
</dbReference>
<dbReference type="InterPro" id="IPR016181">
    <property type="entry name" value="Acyl_CoA_acyltransferase"/>
</dbReference>
<dbReference type="KEGG" id="fku:FGKAn22_15660"/>
<keyword evidence="2" id="KW-0012">Acyltransferase</keyword>
<dbReference type="Proteomes" id="UP001319121">
    <property type="component" value="Chromosome"/>
</dbReference>
<dbReference type="AlphaFoldDB" id="A0AAN1VZW7"/>
<keyword evidence="1" id="KW-0808">Transferase</keyword>
<gene>
    <name evidence="4" type="ORF">FGKAn22_15660</name>
</gene>
<dbReference type="InterPro" id="IPR000182">
    <property type="entry name" value="GNAT_dom"/>
</dbReference>
<protein>
    <submittedName>
        <fullName evidence="4">GNAT family N-acetyltransferase</fullName>
    </submittedName>
</protein>
<dbReference type="PANTHER" id="PTHR43877">
    <property type="entry name" value="AMINOALKYLPHOSPHONATE N-ACETYLTRANSFERASE-RELATED-RELATED"/>
    <property type="match status" value="1"/>
</dbReference>
<name>A0AAN1VZW7_9PROT</name>
<sequence length="142" mass="15588">MSNPFTVSLISWHDGEPLLCAVREAVFMREQGVPEELEWDGQDEGCRHALALSLQGEAVGCGRLLPDGHIGRIAVLPEWRNRKVGTAIMEILLAEARARGLPQVAVDAQTQAVPFYHGFGFVERGDVFMDAGLPHIKMGLKL</sequence>
<dbReference type="PROSITE" id="PS51186">
    <property type="entry name" value="GNAT"/>
    <property type="match status" value="1"/>
</dbReference>
<dbReference type="Pfam" id="PF13673">
    <property type="entry name" value="Acetyltransf_10"/>
    <property type="match status" value="1"/>
</dbReference>